<keyword evidence="8 17" id="KW-0808">Transferase</keyword>
<evidence type="ECO:0000256" key="13">
    <source>
        <dbReference type="ARBA" id="ARBA00023002"/>
    </source>
</evidence>
<dbReference type="FunFam" id="3.40.1160.10:FF:000006">
    <property type="entry name" value="Glutamate 5-kinase"/>
    <property type="match status" value="1"/>
</dbReference>
<dbReference type="InterPro" id="IPR005766">
    <property type="entry name" value="P5_carboxy_syn"/>
</dbReference>
<keyword evidence="5" id="KW-0963">Cytoplasm</keyword>
<evidence type="ECO:0000256" key="15">
    <source>
        <dbReference type="ARBA" id="ARBA00049024"/>
    </source>
</evidence>
<name>A0AAW1RJ43_9CHLO</name>
<keyword evidence="6 17" id="KW-0028">Amino-acid biosynthesis</keyword>
<evidence type="ECO:0000256" key="12">
    <source>
        <dbReference type="ARBA" id="ARBA00022857"/>
    </source>
</evidence>
<dbReference type="InterPro" id="IPR016161">
    <property type="entry name" value="Ald_DH/histidinol_DH"/>
</dbReference>
<dbReference type="GO" id="GO:0004349">
    <property type="term" value="F:glutamate 5-kinase activity"/>
    <property type="evidence" value="ECO:0007669"/>
    <property type="project" value="UniProtKB-UniRule"/>
</dbReference>
<keyword evidence="13 17" id="KW-0560">Oxidoreductase</keyword>
<evidence type="ECO:0000256" key="9">
    <source>
        <dbReference type="ARBA" id="ARBA00022741"/>
    </source>
</evidence>
<dbReference type="GO" id="GO:0005524">
    <property type="term" value="F:ATP binding"/>
    <property type="evidence" value="ECO:0007669"/>
    <property type="project" value="UniProtKB-UniRule"/>
</dbReference>
<dbReference type="SUPFAM" id="SSF53720">
    <property type="entry name" value="ALDH-like"/>
    <property type="match status" value="1"/>
</dbReference>
<evidence type="ECO:0000256" key="1">
    <source>
        <dbReference type="ARBA" id="ARBA00004985"/>
    </source>
</evidence>
<evidence type="ECO:0000256" key="17">
    <source>
        <dbReference type="PIRNR" id="PIRNR036429"/>
    </source>
</evidence>
<keyword evidence="14" id="KW-0511">Multifunctional enzyme</keyword>
<dbReference type="PANTHER" id="PTHR11063">
    <property type="entry name" value="GLUTAMATE SEMIALDEHYDE DEHYDROGENASE"/>
    <property type="match status" value="1"/>
</dbReference>
<dbReference type="PROSITE" id="PS00902">
    <property type="entry name" value="GLUTAMATE_5_KINASE"/>
    <property type="match status" value="1"/>
</dbReference>
<dbReference type="InterPro" id="IPR015590">
    <property type="entry name" value="Aldehyde_DH_dom"/>
</dbReference>
<dbReference type="NCBIfam" id="TIGR00407">
    <property type="entry name" value="proA"/>
    <property type="match status" value="1"/>
</dbReference>
<evidence type="ECO:0000256" key="10">
    <source>
        <dbReference type="ARBA" id="ARBA00022777"/>
    </source>
</evidence>
<feature type="domain" description="Aspartate/glutamate/uridylate kinase" evidence="19">
    <location>
        <begin position="48"/>
        <end position="293"/>
    </location>
</feature>
<dbReference type="PANTHER" id="PTHR11063:SF8">
    <property type="entry name" value="DELTA-1-PYRROLINE-5-CARBOXYLATE SYNTHASE"/>
    <property type="match status" value="1"/>
</dbReference>
<organism evidence="20 21">
    <name type="scientific">Elliptochloris bilobata</name>
    <dbReference type="NCBI Taxonomy" id="381761"/>
    <lineage>
        <taxon>Eukaryota</taxon>
        <taxon>Viridiplantae</taxon>
        <taxon>Chlorophyta</taxon>
        <taxon>core chlorophytes</taxon>
        <taxon>Trebouxiophyceae</taxon>
        <taxon>Trebouxiophyceae incertae sedis</taxon>
        <taxon>Elliptochloris clade</taxon>
        <taxon>Elliptochloris</taxon>
    </lineage>
</organism>
<reference evidence="20 21" key="1">
    <citation type="journal article" date="2024" name="Nat. Commun.">
        <title>Phylogenomics reveals the evolutionary origins of lichenization in chlorophyte algae.</title>
        <authorList>
            <person name="Puginier C."/>
            <person name="Libourel C."/>
            <person name="Otte J."/>
            <person name="Skaloud P."/>
            <person name="Haon M."/>
            <person name="Grisel S."/>
            <person name="Petersen M."/>
            <person name="Berrin J.G."/>
            <person name="Delaux P.M."/>
            <person name="Dal Grande F."/>
            <person name="Keller J."/>
        </authorList>
    </citation>
    <scope>NUCLEOTIDE SEQUENCE [LARGE SCALE GENOMIC DNA]</scope>
    <source>
        <strain evidence="20 21">SAG 245.80</strain>
    </source>
</reference>
<dbReference type="GO" id="GO:0009084">
    <property type="term" value="P:glutamine family amino acid biosynthetic process"/>
    <property type="evidence" value="ECO:0007669"/>
    <property type="project" value="UniProtKB-ARBA"/>
</dbReference>
<evidence type="ECO:0000256" key="7">
    <source>
        <dbReference type="ARBA" id="ARBA00022650"/>
    </source>
</evidence>
<dbReference type="AlphaFoldDB" id="A0AAW1RJ43"/>
<feature type="domain" description="Aldehyde dehydrogenase" evidence="18">
    <location>
        <begin position="350"/>
        <end position="641"/>
    </location>
</feature>
<dbReference type="Proteomes" id="UP001445335">
    <property type="component" value="Unassembled WGS sequence"/>
</dbReference>
<comment type="pathway">
    <text evidence="1 17">Amino-acid biosynthesis; L-proline biosynthesis; L-glutamate 5-semialdehyde from L-glutamate: step 2/2.</text>
</comment>
<dbReference type="Pfam" id="PF00171">
    <property type="entry name" value="Aldedh"/>
    <property type="match status" value="1"/>
</dbReference>
<comment type="catalytic activity">
    <reaction evidence="15 17">
        <text>L-glutamate 5-semialdehyde + phosphate + NADP(+) = L-glutamyl 5-phosphate + NADPH + H(+)</text>
        <dbReference type="Rhea" id="RHEA:19541"/>
        <dbReference type="ChEBI" id="CHEBI:15378"/>
        <dbReference type="ChEBI" id="CHEBI:43474"/>
        <dbReference type="ChEBI" id="CHEBI:57783"/>
        <dbReference type="ChEBI" id="CHEBI:58066"/>
        <dbReference type="ChEBI" id="CHEBI:58274"/>
        <dbReference type="ChEBI" id="CHEBI:58349"/>
        <dbReference type="EC" id="1.2.1.41"/>
    </reaction>
</comment>
<dbReference type="InterPro" id="IPR020593">
    <property type="entry name" value="G-glutamylP_reductase_CS"/>
</dbReference>
<evidence type="ECO:0000256" key="8">
    <source>
        <dbReference type="ARBA" id="ARBA00022679"/>
    </source>
</evidence>
<protein>
    <recommendedName>
        <fullName evidence="17">Delta-1-pyrroline-5-carboxylate synthase</fullName>
    </recommendedName>
    <domain>
        <recommendedName>
            <fullName evidence="17">Glutamate 5-kinase</fullName>
            <shortName evidence="17">GK</shortName>
            <ecNumber evidence="17">2.7.2.11</ecNumber>
        </recommendedName>
        <alternativeName>
            <fullName evidence="17">Gamma-glutamyl kinase</fullName>
        </alternativeName>
    </domain>
    <domain>
        <recommendedName>
            <fullName evidence="17">Gamma-glutamyl phosphate reductase</fullName>
            <shortName evidence="17">GPR</shortName>
            <ecNumber evidence="17">1.2.1.41</ecNumber>
        </recommendedName>
        <alternativeName>
            <fullName evidence="17">Glutamate-5-semialdehyde dehydrogenase</fullName>
        </alternativeName>
        <alternativeName>
            <fullName evidence="17">Glutamyl-gamma-semialdehyde dehydrogenase</fullName>
        </alternativeName>
    </domain>
</protein>
<comment type="similarity">
    <text evidence="3 17">In the C-terminal section; belongs to the gamma-glutamyl phosphate reductase family.</text>
</comment>
<evidence type="ECO:0000259" key="19">
    <source>
        <dbReference type="Pfam" id="PF00696"/>
    </source>
</evidence>
<evidence type="ECO:0000256" key="11">
    <source>
        <dbReference type="ARBA" id="ARBA00022840"/>
    </source>
</evidence>
<dbReference type="SUPFAM" id="SSF53633">
    <property type="entry name" value="Carbamate kinase-like"/>
    <property type="match status" value="1"/>
</dbReference>
<keyword evidence="11 17" id="KW-0067">ATP-binding</keyword>
<dbReference type="InterPro" id="IPR001048">
    <property type="entry name" value="Asp/Glu/Uridylate_kinase"/>
</dbReference>
<dbReference type="GO" id="GO:0005737">
    <property type="term" value="C:cytoplasm"/>
    <property type="evidence" value="ECO:0007669"/>
    <property type="project" value="UniProtKB-UniRule"/>
</dbReference>
<keyword evidence="7 17" id="KW-0641">Proline biosynthesis</keyword>
<comment type="function">
    <text evidence="17">P5CS plays a key role in proline biosynthesis, leading to osmoregulation in plants.</text>
</comment>
<dbReference type="PROSITE" id="PS01223">
    <property type="entry name" value="PROA"/>
    <property type="match status" value="1"/>
</dbReference>
<dbReference type="HAMAP" id="MF_00412">
    <property type="entry name" value="ProA"/>
    <property type="match status" value="1"/>
</dbReference>
<keyword evidence="10 17" id="KW-0418">Kinase</keyword>
<dbReference type="CDD" id="cd07079">
    <property type="entry name" value="ALDH_F18-19_ProA-GPR"/>
    <property type="match status" value="1"/>
</dbReference>
<comment type="similarity">
    <text evidence="4 17">In the N-terminal section; belongs to the glutamate 5-kinase family.</text>
</comment>
<evidence type="ECO:0000256" key="3">
    <source>
        <dbReference type="ARBA" id="ARBA00006300"/>
    </source>
</evidence>
<dbReference type="InterPro" id="IPR036393">
    <property type="entry name" value="AceGlu_kinase-like_sf"/>
</dbReference>
<dbReference type="EC" id="2.7.2.11" evidence="17"/>
<dbReference type="InterPro" id="IPR019797">
    <property type="entry name" value="Glutamate_5-kinase_CS"/>
</dbReference>
<dbReference type="Pfam" id="PF00696">
    <property type="entry name" value="AA_kinase"/>
    <property type="match status" value="1"/>
</dbReference>
<dbReference type="NCBIfam" id="NF001221">
    <property type="entry name" value="PRK00197.1"/>
    <property type="match status" value="1"/>
</dbReference>
<evidence type="ECO:0000256" key="14">
    <source>
        <dbReference type="ARBA" id="ARBA00023268"/>
    </source>
</evidence>
<dbReference type="Gene3D" id="3.40.309.10">
    <property type="entry name" value="Aldehyde Dehydrogenase, Chain A, domain 2"/>
    <property type="match status" value="1"/>
</dbReference>
<evidence type="ECO:0000256" key="5">
    <source>
        <dbReference type="ARBA" id="ARBA00022490"/>
    </source>
</evidence>
<evidence type="ECO:0000256" key="6">
    <source>
        <dbReference type="ARBA" id="ARBA00022605"/>
    </source>
</evidence>
<dbReference type="InterPro" id="IPR000965">
    <property type="entry name" value="GPR_dom"/>
</dbReference>
<evidence type="ECO:0000256" key="2">
    <source>
        <dbReference type="ARBA" id="ARBA00005185"/>
    </source>
</evidence>
<comment type="catalytic activity">
    <reaction evidence="16 17">
        <text>L-glutamate + ATP = L-glutamyl 5-phosphate + ADP</text>
        <dbReference type="Rhea" id="RHEA:14877"/>
        <dbReference type="ChEBI" id="CHEBI:29985"/>
        <dbReference type="ChEBI" id="CHEBI:30616"/>
        <dbReference type="ChEBI" id="CHEBI:58274"/>
        <dbReference type="ChEBI" id="CHEBI:456216"/>
        <dbReference type="EC" id="2.7.2.11"/>
    </reaction>
</comment>
<comment type="pathway">
    <text evidence="2 17">Amino-acid biosynthesis; L-proline biosynthesis; L-glutamate 5-semialdehyde from L-glutamate: step 1/2.</text>
</comment>
<dbReference type="EC" id="1.2.1.41" evidence="17"/>
<dbReference type="InterPro" id="IPR001057">
    <property type="entry name" value="Glu/AcGlu_kinase"/>
</dbReference>
<dbReference type="EMBL" id="JALJOU010000036">
    <property type="protein sequence ID" value="KAK9833396.1"/>
    <property type="molecule type" value="Genomic_DNA"/>
</dbReference>
<accession>A0AAW1RJ43</accession>
<keyword evidence="9 17" id="KW-0547">Nucleotide-binding</keyword>
<dbReference type="Gene3D" id="3.40.1160.10">
    <property type="entry name" value="Acetylglutamate kinase-like"/>
    <property type="match status" value="1"/>
</dbReference>
<dbReference type="PIRSF" id="PIRSF036429">
    <property type="entry name" value="P5C_syn"/>
    <property type="match status" value="1"/>
</dbReference>
<dbReference type="PRINTS" id="PR00474">
    <property type="entry name" value="GLU5KINASE"/>
</dbReference>
<dbReference type="InterPro" id="IPR016163">
    <property type="entry name" value="Ald_DH_C"/>
</dbReference>
<evidence type="ECO:0000259" key="18">
    <source>
        <dbReference type="Pfam" id="PF00171"/>
    </source>
</evidence>
<evidence type="ECO:0000256" key="16">
    <source>
        <dbReference type="ARBA" id="ARBA00049141"/>
    </source>
</evidence>
<dbReference type="NCBIfam" id="TIGR01092">
    <property type="entry name" value="P5CS"/>
    <property type="match status" value="1"/>
</dbReference>
<proteinExistence type="inferred from homology"/>
<evidence type="ECO:0000313" key="21">
    <source>
        <dbReference type="Proteomes" id="UP001445335"/>
    </source>
</evidence>
<dbReference type="InterPro" id="IPR016162">
    <property type="entry name" value="Ald_DH_N"/>
</dbReference>
<evidence type="ECO:0000313" key="20">
    <source>
        <dbReference type="EMBL" id="KAK9833396.1"/>
    </source>
</evidence>
<evidence type="ECO:0000256" key="4">
    <source>
        <dbReference type="ARBA" id="ARBA00009302"/>
    </source>
</evidence>
<gene>
    <name evidence="20" type="ORF">WJX81_001500</name>
</gene>
<dbReference type="GO" id="GO:0004350">
    <property type="term" value="F:glutamate-5-semialdehyde dehydrogenase activity"/>
    <property type="evidence" value="ECO:0007669"/>
    <property type="project" value="UniProtKB-UniRule"/>
</dbReference>
<sequence length="777" mass="82281">MAPNHNGHHFSSKSLGDLSIADKFLDDNSENLYGEPHPSRTGVRHARRIVVKVGTAVVTRQDKRLALGRLGSLVEQIEALVSKDRQVILVTSGAVSVGRQKLFHQQILNSSPLQMQIQTGLVTPHICGRAAAATGQSGLMALYDSLFGMMDLQAAQLLVTPRDFRDPSFKANLRETTEDLLNMARVVPVFNENDAISDRTRDGAQGNGFTDNDSLAKELAHELHADLLVLLTNVDGLLDGPPGARGSKLIRTFTPAVMEGVEFGSASKVGRGGMEAKVASAWDAAQAGVVTVIANGKKSDVLLKVLEGVQEGTLFDRNAVDAESRTASRAASDAGDDAGAAGCASRDLAVAARTASRVLQTLPTDKREAILLRIASDLEAHEAAILDANAADVAAAERRHIDATLLQRLRLKPAKLRTLAAGIRSIAAQEEPLRKVLSRTELADGLVLEKVTVPIGVLLIIFEARPDALPQIAALAIRSGNGLLLKGGSEAKHSNELLHGIIRDAIVAVAPEVGPSGVSLVSTRGEISELLKLDDVIDLVIPRGGNELVSYIQQNTRIPVMGHADGICHIYIDAAADIDAACNVVVDAKTDYPAACNAVEKVLVHEALFGPQLYKLQAALREAGISVLGGDRAAPRMGLGPAPSARVEYGSNTLTLELVGTMDEAIDHIHAHGSGHTEAIITEDKATAEAFLRRVDSACVFHNASTRFADGYRFGLGAEVGISTARIHARGPVGVEGLLTTKFLLRGRNQTVAKDAHIAYTHRPLPVAPGELTNGGA</sequence>
<comment type="caution">
    <text evidence="20">The sequence shown here is derived from an EMBL/GenBank/DDBJ whole genome shotgun (WGS) entry which is preliminary data.</text>
</comment>
<dbReference type="Gene3D" id="3.40.605.10">
    <property type="entry name" value="Aldehyde Dehydrogenase, Chain A, domain 1"/>
    <property type="match status" value="1"/>
</dbReference>
<keyword evidence="21" id="KW-1185">Reference proteome</keyword>
<keyword evidence="12 17" id="KW-0521">NADP</keyword>